<dbReference type="PANTHER" id="PTHR24023:SF1082">
    <property type="entry name" value="COLLAGEN TRIPLE HELIX REPEAT"/>
    <property type="match status" value="1"/>
</dbReference>
<feature type="compositionally biased region" description="Basic and acidic residues" evidence="9">
    <location>
        <begin position="52"/>
        <end position="64"/>
    </location>
</feature>
<evidence type="ECO:0000256" key="5">
    <source>
        <dbReference type="ARBA" id="ARBA00022737"/>
    </source>
</evidence>
<keyword evidence="5" id="KW-0677">Repeat</keyword>
<keyword evidence="4" id="KW-0272">Extracellular matrix</keyword>
<dbReference type="PANTHER" id="PTHR24023">
    <property type="entry name" value="COLLAGEN ALPHA"/>
    <property type="match status" value="1"/>
</dbReference>
<dbReference type="Gene3D" id="2.170.240.10">
    <property type="entry name" value="Collagen IV, non-collagenous"/>
    <property type="match status" value="1"/>
</dbReference>
<evidence type="ECO:0000256" key="3">
    <source>
        <dbReference type="ARBA" id="ARBA00022525"/>
    </source>
</evidence>
<reference evidence="11" key="1">
    <citation type="submission" date="2018-07" db="EMBL/GenBank/DDBJ databases">
        <title>Comparative genomics of catfishes provides insights into carnivory and benthic adaptation.</title>
        <authorList>
            <person name="Zhang Y."/>
            <person name="Wang D."/>
            <person name="Peng Z."/>
            <person name="Zheng S."/>
            <person name="Shao F."/>
            <person name="Tao W."/>
        </authorList>
    </citation>
    <scope>NUCLEOTIDE SEQUENCE</scope>
    <source>
        <strain evidence="11">Chongqing</strain>
    </source>
</reference>
<evidence type="ECO:0000313" key="11">
    <source>
        <dbReference type="EMBL" id="KAI5625478.1"/>
    </source>
</evidence>
<dbReference type="SMART" id="SM00111">
    <property type="entry name" value="C4"/>
    <property type="match status" value="1"/>
</dbReference>
<feature type="region of interest" description="Disordered" evidence="9">
    <location>
        <begin position="136"/>
        <end position="163"/>
    </location>
</feature>
<protein>
    <submittedName>
        <fullName evidence="11">Collagen alpha-5(IV) chain</fullName>
    </submittedName>
</protein>
<dbReference type="InterPro" id="IPR036954">
    <property type="entry name" value="Collagen_IV_NC_sf"/>
</dbReference>
<keyword evidence="7 11" id="KW-0176">Collagen</keyword>
<dbReference type="InterPro" id="IPR050149">
    <property type="entry name" value="Collagen_superfamily"/>
</dbReference>
<dbReference type="GO" id="GO:0005615">
    <property type="term" value="C:extracellular space"/>
    <property type="evidence" value="ECO:0007669"/>
    <property type="project" value="TreeGrafter"/>
</dbReference>
<comment type="caution">
    <text evidence="11">The sequence shown here is derived from an EMBL/GenBank/DDBJ whole genome shotgun (WGS) entry which is preliminary data.</text>
</comment>
<keyword evidence="3" id="KW-0964">Secreted</keyword>
<gene>
    <name evidence="11" type="ORF">C0J50_15024</name>
</gene>
<evidence type="ECO:0000256" key="2">
    <source>
        <dbReference type="ARBA" id="ARBA00004302"/>
    </source>
</evidence>
<organism evidence="11 12">
    <name type="scientific">Silurus asotus</name>
    <name type="common">Amur catfish</name>
    <name type="synonym">Parasilurus asotus</name>
    <dbReference type="NCBI Taxonomy" id="30991"/>
    <lineage>
        <taxon>Eukaryota</taxon>
        <taxon>Metazoa</taxon>
        <taxon>Chordata</taxon>
        <taxon>Craniata</taxon>
        <taxon>Vertebrata</taxon>
        <taxon>Euteleostomi</taxon>
        <taxon>Actinopterygii</taxon>
        <taxon>Neopterygii</taxon>
        <taxon>Teleostei</taxon>
        <taxon>Ostariophysi</taxon>
        <taxon>Siluriformes</taxon>
        <taxon>Siluridae</taxon>
        <taxon>Silurus</taxon>
    </lineage>
</organism>
<dbReference type="GO" id="GO:0005604">
    <property type="term" value="C:basement membrane"/>
    <property type="evidence" value="ECO:0007669"/>
    <property type="project" value="UniProtKB-SubCell"/>
</dbReference>
<evidence type="ECO:0000256" key="1">
    <source>
        <dbReference type="ARBA" id="ARBA00003696"/>
    </source>
</evidence>
<dbReference type="GO" id="GO:0005581">
    <property type="term" value="C:collagen trimer"/>
    <property type="evidence" value="ECO:0007669"/>
    <property type="project" value="UniProtKB-KW"/>
</dbReference>
<evidence type="ECO:0000259" key="10">
    <source>
        <dbReference type="PROSITE" id="PS51403"/>
    </source>
</evidence>
<name>A0AAD5AYQ5_SILAS</name>
<comment type="subcellular location">
    <subcellularLocation>
        <location evidence="2">Secreted</location>
        <location evidence="2">Extracellular space</location>
        <location evidence="2">Extracellular matrix</location>
        <location evidence="2">Basement membrane</location>
    </subcellularLocation>
</comment>
<dbReference type="PROSITE" id="PS51403">
    <property type="entry name" value="NC1_IV"/>
    <property type="match status" value="1"/>
</dbReference>
<comment type="function">
    <text evidence="1">Type IV collagen is the major structural component of glomerular basement membranes (GBM), forming a 'chicken-wire' meshwork together with laminins, proteoglycans and entactin/nidogen.</text>
</comment>
<dbReference type="Pfam" id="PF01391">
    <property type="entry name" value="Collagen"/>
    <property type="match status" value="2"/>
</dbReference>
<evidence type="ECO:0000256" key="9">
    <source>
        <dbReference type="SAM" id="MobiDB-lite"/>
    </source>
</evidence>
<evidence type="ECO:0000256" key="7">
    <source>
        <dbReference type="ARBA" id="ARBA00023119"/>
    </source>
</evidence>
<dbReference type="SUPFAM" id="SSF56436">
    <property type="entry name" value="C-type lectin-like"/>
    <property type="match status" value="1"/>
</dbReference>
<feature type="region of interest" description="Disordered" evidence="9">
    <location>
        <begin position="52"/>
        <end position="101"/>
    </location>
</feature>
<feature type="region of interest" description="Disordered" evidence="9">
    <location>
        <begin position="111"/>
        <end position="130"/>
    </location>
</feature>
<dbReference type="InterPro" id="IPR008160">
    <property type="entry name" value="Collagen"/>
</dbReference>
<dbReference type="AlphaFoldDB" id="A0AAD5AYQ5"/>
<dbReference type="GO" id="GO:0005201">
    <property type="term" value="F:extracellular matrix structural constituent"/>
    <property type="evidence" value="ECO:0007669"/>
    <property type="project" value="InterPro"/>
</dbReference>
<evidence type="ECO:0000256" key="4">
    <source>
        <dbReference type="ARBA" id="ARBA00022530"/>
    </source>
</evidence>
<dbReference type="EMBL" id="MU551552">
    <property type="protein sequence ID" value="KAI5625478.1"/>
    <property type="molecule type" value="Genomic_DNA"/>
</dbReference>
<keyword evidence="8" id="KW-1015">Disulfide bond</keyword>
<dbReference type="Proteomes" id="UP001205998">
    <property type="component" value="Unassembled WGS sequence"/>
</dbReference>
<proteinExistence type="predicted"/>
<keyword evidence="6" id="KW-0084">Basement membrane</keyword>
<dbReference type="InterPro" id="IPR016187">
    <property type="entry name" value="CTDL_fold"/>
</dbReference>
<evidence type="ECO:0000256" key="8">
    <source>
        <dbReference type="ARBA" id="ARBA00023157"/>
    </source>
</evidence>
<dbReference type="Pfam" id="PF01413">
    <property type="entry name" value="C4"/>
    <property type="match status" value="1"/>
</dbReference>
<sequence length="268" mass="28421">MASLDPLEKKEVQEGPMGYVALRDHLVLALREKRGTRVHVAHQELLVQRETVAHKEFKKGDQGQKGETGPRGQPGKDGTRGPPGLQGLKGQRGPPGTPGELAYLQMIPISGDRGLPGPQGESGLPGESGLQGFRGFTGPPGPKGPRGNKGVPGAQGLRGEKGSKGLPGLAGALGFMGADGQKGSRGPPGRCVPDKSRDSFLFTRHSQTQEIPYCPDGSSEVYSGYSLLFVNGNNHGHGQDLGICIHNFQFYIRFIVAVIFWGDVSIDL</sequence>
<dbReference type="InterPro" id="IPR001442">
    <property type="entry name" value="Collagen_IV_NC"/>
</dbReference>
<evidence type="ECO:0000256" key="6">
    <source>
        <dbReference type="ARBA" id="ARBA00022869"/>
    </source>
</evidence>
<evidence type="ECO:0000313" key="12">
    <source>
        <dbReference type="Proteomes" id="UP001205998"/>
    </source>
</evidence>
<keyword evidence="12" id="KW-1185">Reference proteome</keyword>
<feature type="domain" description="Collagen IV NC1" evidence="10">
    <location>
        <begin position="199"/>
        <end position="242"/>
    </location>
</feature>
<accession>A0AAD5AYQ5</accession>